<gene>
    <name evidence="3" type="ORF">SO694_00113016</name>
</gene>
<dbReference type="Pfam" id="PF05018">
    <property type="entry name" value="CFA20_dom"/>
    <property type="match status" value="1"/>
</dbReference>
<feature type="compositionally biased region" description="Basic and acidic residues" evidence="1">
    <location>
        <begin position="1305"/>
        <end position="1314"/>
    </location>
</feature>
<feature type="compositionally biased region" description="Polar residues" evidence="1">
    <location>
        <begin position="1213"/>
        <end position="1223"/>
    </location>
</feature>
<dbReference type="EMBL" id="JBBJCI010000212">
    <property type="protein sequence ID" value="KAK7240469.1"/>
    <property type="molecule type" value="Genomic_DNA"/>
</dbReference>
<feature type="compositionally biased region" description="Basic and acidic residues" evidence="1">
    <location>
        <begin position="1187"/>
        <end position="1196"/>
    </location>
</feature>
<proteinExistence type="predicted"/>
<feature type="compositionally biased region" description="Basic and acidic residues" evidence="1">
    <location>
        <begin position="722"/>
        <end position="733"/>
    </location>
</feature>
<feature type="domain" description="CFA20" evidence="2">
    <location>
        <begin position="455"/>
        <end position="625"/>
    </location>
</feature>
<keyword evidence="3" id="KW-0282">Flagellum</keyword>
<feature type="region of interest" description="Disordered" evidence="1">
    <location>
        <begin position="1116"/>
        <end position="1144"/>
    </location>
</feature>
<evidence type="ECO:0000259" key="2">
    <source>
        <dbReference type="Pfam" id="PF05018"/>
    </source>
</evidence>
<dbReference type="InterPro" id="IPR040441">
    <property type="entry name" value="CFA20/CFAP20DC"/>
</dbReference>
<feature type="region of interest" description="Disordered" evidence="1">
    <location>
        <begin position="170"/>
        <end position="195"/>
    </location>
</feature>
<feature type="compositionally biased region" description="Acidic residues" evidence="1">
    <location>
        <begin position="749"/>
        <end position="796"/>
    </location>
</feature>
<evidence type="ECO:0000313" key="4">
    <source>
        <dbReference type="Proteomes" id="UP001363151"/>
    </source>
</evidence>
<feature type="region of interest" description="Disordered" evidence="1">
    <location>
        <begin position="1163"/>
        <end position="1347"/>
    </location>
</feature>
<feature type="region of interest" description="Disordered" evidence="1">
    <location>
        <begin position="51"/>
        <end position="103"/>
    </location>
</feature>
<keyword evidence="3" id="KW-0966">Cell projection</keyword>
<name>A0ABR1FX34_AURAN</name>
<feature type="region of interest" description="Disordered" evidence="1">
    <location>
        <begin position="649"/>
        <end position="686"/>
    </location>
</feature>
<feature type="region of interest" description="Disordered" evidence="1">
    <location>
        <begin position="1366"/>
        <end position="1565"/>
    </location>
</feature>
<dbReference type="InterPro" id="IPR007714">
    <property type="entry name" value="CFA20_dom"/>
</dbReference>
<feature type="compositionally biased region" description="Basic and acidic residues" evidence="1">
    <location>
        <begin position="1366"/>
        <end position="1375"/>
    </location>
</feature>
<feature type="compositionally biased region" description="Acidic residues" evidence="1">
    <location>
        <begin position="1485"/>
        <end position="1499"/>
    </location>
</feature>
<feature type="compositionally biased region" description="Basic residues" evidence="1">
    <location>
        <begin position="179"/>
        <end position="193"/>
    </location>
</feature>
<feature type="region of interest" description="Disordered" evidence="1">
    <location>
        <begin position="699"/>
        <end position="847"/>
    </location>
</feature>
<sequence>MDDSGTTASFAEEDELYRLAEQRGLETLSAARAEAWQAKAEACRCRLCGGAAPAKLPPRPRCLAVDAPAAPTAPSTEEREPSDSESASDASDGGGDASDGDDDAAWARKTTLVAEHQELCAEALWALTLFGHNGHKSSPRGAKLLALDLALCAPGNGKAAVLSLALAPRSAARGGGAGGRRRRHGGRRGRASRRVSATSIEALERHVRAHAPALCADSERRRDAARAPGVSAAVALRGVLRPRGARLAARVLGPPADAAVDGDVVYEWGEGDGFDQTTRAPVLPRALRARSRSGVRPARPGSSRRADAAFVVVDLADAGAPPATQRPVVFIAGGVAAAGVGGAKTKDASGVVAVISASSSPPSSSRAPAKDAPGAVVAEIVDGHGREAARREAARREERVDVGGRRLEEDDVDAREALVPLAAPSARQPLSESCPPVGSPFEPSSMMLYQGGASCELLGASGKDPLKRWKAKASGGVKRLYDSGTRGYVYSIDGGAATRLALGDGAPRSSRGAHSLGLLHRYLVLQLELPPSDARPFAVELVVSDEKKNRRRVLLSSAFAAASRTPLHAQLPLGGAFEGKRGKWLHWRVDVAGLAKVAFGEAVALHALDGVAVGPSCRLRAVFTLRDAESPVPTSLALPAAVGYEEAVFPPDEAPGAAPEPPGPLGVFGTAIPRSEKAPPRNPTVNIAFGHRCAKLAAPASRTPDKRGVTVAANVPRVASLKPRDDDDADARPPTRKTPRAPTPAPPAQEEDEEAFEEDDAFDDAPEDEDDEAFDDAPEDDEAFDDAPLGEDEDDGAPLSPLRVSTVGGADDDEPRHADYAAGDYGDEEAPPAYDGDVDLTVASPHDGGAPPAYCSFADQSASVLLASVAASRPSAKAPATDASYFFDGLPSAPTGASLAASLAAPTPPAPPDASVDLVEAMAATPRVRPPTSTLTPARRARARAARGAVRCPRRFSRNPVDVSAGVSVSRQSVPGISMQSAEWVERTRGGADVMVRASAASVESLALRASALAALDDDDEPPPTPFRDSYEPLRDSFAANVAPKRAGTPFAKPLGTPFRDSDAGPATPFARGATPFHDSFADDTPAASIDAPPVAAPGVDPSFLAQVQAMARAPTPRGVEARATGAPLRGSVESVRESGATLGRPETAKSFLVRESGASLCRPDTAESVRVRESAASLCRPATARSLRESVEPARESAPSLRMSSVEPARESATSLRMSSRPATAAKSVRQSVEPARQSATSLRSARPATAAKSVRQSVEPARESTASLSRPATAKSVRQIAEPARESAASVRMSSRPATAAKSLRESVEPARESAASLRPATAKSLQIVEPARQSTASLRVSSASIRESIVSVRESQTVVEIDARPKTARSERGSVPAPILEVPGTADFDPMDFALPPSPAPPSERHPDFDPSDFAMPPSPVAPSEHDEFDPSDFAMPPSPAPPSTAHSDFDPSDFAMPPSPAPPSERHPDFDPADFAMPLDEPADVLLDEPADALLDEPAPPTPAPPTPAPPTPAPPPSRSRPASAATPEAAEPARLDSRRRRRRGADRDAAAAAALGAARGRDHALLRRALKLAKLAAMEASYAGEYGTLASLQSMRLSRASGL</sequence>
<feature type="compositionally biased region" description="Pro residues" evidence="1">
    <location>
        <begin position="1502"/>
        <end position="1523"/>
    </location>
</feature>
<feature type="compositionally biased region" description="Polar residues" evidence="1">
    <location>
        <begin position="1335"/>
        <end position="1347"/>
    </location>
</feature>
<comment type="caution">
    <text evidence="3">The sequence shown here is derived from an EMBL/GenBank/DDBJ whole genome shotgun (WGS) entry which is preliminary data.</text>
</comment>
<accession>A0ABR1FX34</accession>
<dbReference type="PANTHER" id="PTHR12458">
    <property type="entry name" value="ORF PROTEIN"/>
    <property type="match status" value="1"/>
</dbReference>
<dbReference type="Proteomes" id="UP001363151">
    <property type="component" value="Unassembled WGS sequence"/>
</dbReference>
<evidence type="ECO:0000313" key="3">
    <source>
        <dbReference type="EMBL" id="KAK7240469.1"/>
    </source>
</evidence>
<feature type="compositionally biased region" description="Basic and acidic residues" evidence="1">
    <location>
        <begin position="1165"/>
        <end position="1174"/>
    </location>
</feature>
<feature type="compositionally biased region" description="Low complexity" evidence="1">
    <location>
        <begin position="1524"/>
        <end position="1535"/>
    </location>
</feature>
<keyword evidence="3" id="KW-0969">Cilium</keyword>
<reference evidence="3 4" key="1">
    <citation type="submission" date="2024-03" db="EMBL/GenBank/DDBJ databases">
        <title>Aureococcus anophagefferens CCMP1851 and Kratosvirus quantuckense: Draft genome of a second virus-susceptible host strain in the model system.</title>
        <authorList>
            <person name="Chase E."/>
            <person name="Truchon A.R."/>
            <person name="Schepens W."/>
            <person name="Wilhelm S.W."/>
        </authorList>
    </citation>
    <scope>NUCLEOTIDE SEQUENCE [LARGE SCALE GENOMIC DNA]</scope>
    <source>
        <strain evidence="3 4">CCMP1851</strain>
    </source>
</reference>
<protein>
    <submittedName>
        <fullName evidence="3">Cilia- and flagella-associated protein 20</fullName>
    </submittedName>
</protein>
<organism evidence="3 4">
    <name type="scientific">Aureococcus anophagefferens</name>
    <name type="common">Harmful bloom alga</name>
    <dbReference type="NCBI Taxonomy" id="44056"/>
    <lineage>
        <taxon>Eukaryota</taxon>
        <taxon>Sar</taxon>
        <taxon>Stramenopiles</taxon>
        <taxon>Ochrophyta</taxon>
        <taxon>Pelagophyceae</taxon>
        <taxon>Pelagomonadales</taxon>
        <taxon>Pelagomonadaceae</taxon>
        <taxon>Aureococcus</taxon>
    </lineage>
</organism>
<keyword evidence="4" id="KW-1185">Reference proteome</keyword>
<evidence type="ECO:0000256" key="1">
    <source>
        <dbReference type="SAM" id="MobiDB-lite"/>
    </source>
</evidence>